<comment type="caution">
    <text evidence="3">The sequence shown here is derived from an EMBL/GenBank/DDBJ whole genome shotgun (WGS) entry which is preliminary data.</text>
</comment>
<evidence type="ECO:0000313" key="4">
    <source>
        <dbReference type="Proteomes" id="UP000182190"/>
    </source>
</evidence>
<gene>
    <name evidence="3" type="primary">rsbQ</name>
    <name evidence="3" type="ORF">PL9631_400003</name>
</gene>
<dbReference type="Proteomes" id="UP000182190">
    <property type="component" value="Unassembled WGS sequence"/>
</dbReference>
<evidence type="ECO:0000256" key="1">
    <source>
        <dbReference type="ARBA" id="ARBA00008645"/>
    </source>
</evidence>
<dbReference type="PRINTS" id="PR00111">
    <property type="entry name" value="ABHYDROLASE"/>
</dbReference>
<dbReference type="Pfam" id="PF12697">
    <property type="entry name" value="Abhydrolase_6"/>
    <property type="match status" value="1"/>
</dbReference>
<dbReference type="InterPro" id="IPR000073">
    <property type="entry name" value="AB_hydrolase_1"/>
</dbReference>
<reference evidence="3" key="1">
    <citation type="submission" date="2019-10" db="EMBL/GenBank/DDBJ databases">
        <authorList>
            <consortium name="Genoscope - CEA"/>
            <person name="William W."/>
        </authorList>
    </citation>
    <scope>NUCLEOTIDE SEQUENCE [LARGE SCALE GENOMIC DNA]</scope>
    <source>
        <strain evidence="3">BBR_PRJEB10994</strain>
    </source>
</reference>
<evidence type="ECO:0000259" key="2">
    <source>
        <dbReference type="Pfam" id="PF12697"/>
    </source>
</evidence>
<dbReference type="SUPFAM" id="SSF53474">
    <property type="entry name" value="alpha/beta-Hydrolases"/>
    <property type="match status" value="1"/>
</dbReference>
<dbReference type="PANTHER" id="PTHR43039">
    <property type="entry name" value="ESTERASE-RELATED"/>
    <property type="match status" value="1"/>
</dbReference>
<name>A0A7Z9E1Q9_9CYAN</name>
<feature type="domain" description="AB hydrolase-1" evidence="2">
    <location>
        <begin position="23"/>
        <end position="261"/>
    </location>
</feature>
<accession>A0A7Z9E1Q9</accession>
<sequence length="274" mass="31011">MIMTENILQRNNVKIYGKGTQPLLFAHGFGCDQNMWRFITPGFENDYKIIVFDYVGSGKSDMNAYSVERYADLQGYVQDILEICAALSLENIFFVGHSVSSMVGLLASIKAPELFKKMVLICPSPCYINDSSDDYIGGFERSDIEDLLDLMGKNYIGWASFLAPIIMQNQDHPELIQELEASFCSTNAVVANCFARATFYSDNRRDLLKVRTPSLILQCTDDAIAPVEVGYYLQRYLYEGTLKLMEATGHCPQMSHPQETINLIKDYLSDNFKE</sequence>
<dbReference type="AlphaFoldDB" id="A0A7Z9E1Q9"/>
<evidence type="ECO:0000313" key="3">
    <source>
        <dbReference type="EMBL" id="VXD18496.1"/>
    </source>
</evidence>
<dbReference type="Gene3D" id="3.40.50.1820">
    <property type="entry name" value="alpha/beta hydrolase"/>
    <property type="match status" value="1"/>
</dbReference>
<keyword evidence="4" id="KW-1185">Reference proteome</keyword>
<protein>
    <submittedName>
        <fullName evidence="3">Sigma factor SigB regulation protein RsbQ</fullName>
    </submittedName>
</protein>
<proteinExistence type="inferred from homology"/>
<dbReference type="InterPro" id="IPR029058">
    <property type="entry name" value="AB_hydrolase_fold"/>
</dbReference>
<comment type="similarity">
    <text evidence="1">Belongs to the AB hydrolase superfamily.</text>
</comment>
<organism evidence="3 4">
    <name type="scientific">Planktothrix paucivesiculata PCC 9631</name>
    <dbReference type="NCBI Taxonomy" id="671071"/>
    <lineage>
        <taxon>Bacteria</taxon>
        <taxon>Bacillati</taxon>
        <taxon>Cyanobacteriota</taxon>
        <taxon>Cyanophyceae</taxon>
        <taxon>Oscillatoriophycideae</taxon>
        <taxon>Oscillatoriales</taxon>
        <taxon>Microcoleaceae</taxon>
        <taxon>Planktothrix</taxon>
    </lineage>
</organism>
<dbReference type="EMBL" id="CZCS02000180">
    <property type="protein sequence ID" value="VXD18496.1"/>
    <property type="molecule type" value="Genomic_DNA"/>
</dbReference>